<sequence length="257" mass="29323">MTKYLKYFIISMFRSRGLIFFGLFLILLSLIPNMLSISDSAHYSLKVLNHASRWYGLAILISFSIVSGTLAQMIYFSSSAIIYLHRHSKLSINRYYFESTLGAMVIFGIYALIILFATIVGYSYVSKNIIFPKKLLMLVLFTMLAGLFYFSLSFSLQAIATLLKKAHLIEYLAYFLISLTFLLGYLQVNTSLDVSLLVFLSPLNSILSLLIYGYSGILSFSVEFLLVTSLFYITVLQLISVWSLKRLKEVRIEDKLI</sequence>
<protein>
    <submittedName>
        <fullName evidence="2">Uncharacterized protein</fullName>
    </submittedName>
</protein>
<evidence type="ECO:0000313" key="2">
    <source>
        <dbReference type="EMBL" id="QEK79660.1"/>
    </source>
</evidence>
<evidence type="ECO:0000256" key="1">
    <source>
        <dbReference type="SAM" id="Phobius"/>
    </source>
</evidence>
<gene>
    <name evidence="2" type="ORF">PFDSM3638_10450</name>
</gene>
<feature type="transmembrane region" description="Helical" evidence="1">
    <location>
        <begin position="224"/>
        <end position="244"/>
    </location>
</feature>
<dbReference type="Proteomes" id="UP000324354">
    <property type="component" value="Chromosome"/>
</dbReference>
<dbReference type="AlphaFoldDB" id="A0A5C0XY11"/>
<feature type="transmembrane region" description="Helical" evidence="1">
    <location>
        <begin position="194"/>
        <end position="212"/>
    </location>
</feature>
<proteinExistence type="predicted"/>
<feature type="transmembrane region" description="Helical" evidence="1">
    <location>
        <begin position="135"/>
        <end position="156"/>
    </location>
</feature>
<keyword evidence="1" id="KW-0472">Membrane</keyword>
<evidence type="ECO:0000313" key="3">
    <source>
        <dbReference type="Proteomes" id="UP000324354"/>
    </source>
</evidence>
<reference evidence="2 3" key="1">
    <citation type="submission" date="2017-08" db="EMBL/GenBank/DDBJ databases">
        <title>Resequencing and Reannotation of the genome of Pyrococcus furiosus type strain DSM3638.</title>
        <authorList>
            <person name="Reichelt R.M."/>
            <person name="Bunk B."/>
        </authorList>
    </citation>
    <scope>NUCLEOTIDE SEQUENCE [LARGE SCALE GENOMIC DNA]</scope>
    <source>
        <strain evidence="2 3">DSM 3638</strain>
    </source>
</reference>
<keyword evidence="1" id="KW-0812">Transmembrane</keyword>
<feature type="transmembrane region" description="Helical" evidence="1">
    <location>
        <begin position="56"/>
        <end position="84"/>
    </location>
</feature>
<feature type="transmembrane region" description="Helical" evidence="1">
    <location>
        <begin position="96"/>
        <end position="123"/>
    </location>
</feature>
<name>A0A5C0XY11_PYRFU</name>
<accession>A0A5C0XY11</accession>
<dbReference type="OrthoDB" id="374562at2157"/>
<organism evidence="2 3">
    <name type="scientific">Pyrococcus furiosus (strain ATCC 43587 / DSM 3638 / JCM 8422 / Vc1)</name>
    <dbReference type="NCBI Taxonomy" id="186497"/>
    <lineage>
        <taxon>Archaea</taxon>
        <taxon>Methanobacteriati</taxon>
        <taxon>Methanobacteriota</taxon>
        <taxon>Thermococci</taxon>
        <taxon>Thermococcales</taxon>
        <taxon>Thermococcaceae</taxon>
        <taxon>Pyrococcus</taxon>
    </lineage>
</organism>
<dbReference type="EMBL" id="CP023154">
    <property type="protein sequence ID" value="QEK79660.1"/>
    <property type="molecule type" value="Genomic_DNA"/>
</dbReference>
<feature type="transmembrane region" description="Helical" evidence="1">
    <location>
        <begin position="168"/>
        <end position="188"/>
    </location>
</feature>
<keyword evidence="1" id="KW-1133">Transmembrane helix</keyword>